<sequence length="40" mass="4917">MCRHTADFIRTHNKPIFYKINKRKEEKYQDTSELCNEIKS</sequence>
<name>A0A0E9SBL0_ANGAN</name>
<protein>
    <submittedName>
        <fullName evidence="1">Uncharacterized protein</fullName>
    </submittedName>
</protein>
<proteinExistence type="predicted"/>
<reference evidence="1" key="2">
    <citation type="journal article" date="2015" name="Fish Shellfish Immunol.">
        <title>Early steps in the European eel (Anguilla anguilla)-Vibrio vulnificus interaction in the gills: Role of the RtxA13 toxin.</title>
        <authorList>
            <person name="Callol A."/>
            <person name="Pajuelo D."/>
            <person name="Ebbesson L."/>
            <person name="Teles M."/>
            <person name="MacKenzie S."/>
            <person name="Amaro C."/>
        </authorList>
    </citation>
    <scope>NUCLEOTIDE SEQUENCE</scope>
</reference>
<reference evidence="1" key="1">
    <citation type="submission" date="2014-11" db="EMBL/GenBank/DDBJ databases">
        <authorList>
            <person name="Amaro Gonzalez C."/>
        </authorList>
    </citation>
    <scope>NUCLEOTIDE SEQUENCE</scope>
</reference>
<organism evidence="1">
    <name type="scientific">Anguilla anguilla</name>
    <name type="common">European freshwater eel</name>
    <name type="synonym">Muraena anguilla</name>
    <dbReference type="NCBI Taxonomy" id="7936"/>
    <lineage>
        <taxon>Eukaryota</taxon>
        <taxon>Metazoa</taxon>
        <taxon>Chordata</taxon>
        <taxon>Craniata</taxon>
        <taxon>Vertebrata</taxon>
        <taxon>Euteleostomi</taxon>
        <taxon>Actinopterygii</taxon>
        <taxon>Neopterygii</taxon>
        <taxon>Teleostei</taxon>
        <taxon>Anguilliformes</taxon>
        <taxon>Anguillidae</taxon>
        <taxon>Anguilla</taxon>
    </lineage>
</organism>
<dbReference type="EMBL" id="GBXM01070684">
    <property type="protein sequence ID" value="JAH37893.1"/>
    <property type="molecule type" value="Transcribed_RNA"/>
</dbReference>
<evidence type="ECO:0000313" key="1">
    <source>
        <dbReference type="EMBL" id="JAH37893.1"/>
    </source>
</evidence>
<dbReference type="AlphaFoldDB" id="A0A0E9SBL0"/>
<accession>A0A0E9SBL0</accession>